<dbReference type="GeneID" id="80539719"/>
<name>A0AAE8XBN7_9RHAB</name>
<protein>
    <submittedName>
        <fullName evidence="1">Uncharacterized protein</fullName>
    </submittedName>
</protein>
<gene>
    <name evidence="1" type="primary">C (U1)</name>
</gene>
<proteinExistence type="predicted"/>
<dbReference type="KEGG" id="vg:80539719"/>
<organism evidence="1 2">
    <name type="scientific">Matariya virus</name>
    <dbReference type="NCBI Taxonomy" id="1272948"/>
    <lineage>
        <taxon>Viruses</taxon>
        <taxon>Riboviria</taxon>
        <taxon>Orthornavirae</taxon>
        <taxon>Negarnaviricota</taxon>
        <taxon>Haploviricotina</taxon>
        <taxon>Monjiviricetes</taxon>
        <taxon>Mononegavirales</taxon>
        <taxon>Rhabdoviridae</taxon>
        <taxon>Alpharhabdovirinae</taxon>
        <taxon>Sunrhavirus</taxon>
        <taxon>Sunrhavirus matariya</taxon>
    </lineage>
</organism>
<dbReference type="RefSeq" id="YP_010801040.1">
    <property type="nucleotide sequence ID" value="NC_076938.1"/>
</dbReference>
<reference evidence="2" key="1">
    <citation type="journal article" date="2021" name="Viruses">
        <title>Genome Characterization of Bird-Related Rhabdoviruses Circulating in Africa.</title>
        <authorList>
            <person name="Luo D.-S."/>
            <person name="Zhou Z.-J."/>
            <person name="Ge X.-Y."/>
            <person name="Bourhy H."/>
            <person name="Shi Z.-L."/>
            <person name="Grandadam M."/>
            <person name="Dacheux L."/>
        </authorList>
    </citation>
    <scope>NUCLEOTIDE SEQUENCE [LARGE SCALE GENOMIC DNA]</scope>
</reference>
<keyword evidence="2" id="KW-1185">Reference proteome</keyword>
<dbReference type="EMBL" id="MW491760">
    <property type="protein sequence ID" value="UAU42905.1"/>
    <property type="molecule type" value="Viral_cRNA"/>
</dbReference>
<dbReference type="Proteomes" id="UP000830554">
    <property type="component" value="Segment"/>
</dbReference>
<evidence type="ECO:0000313" key="1">
    <source>
        <dbReference type="EMBL" id="UAU42905.1"/>
    </source>
</evidence>
<sequence length="100" mass="11613">MNLHSVETIVKILEECTDLECQDHPQEVHFFNLFRWGKFMIQEMIRKVKNLFHGIQMRILTMILSTRPGIQAAALKMKTVMEKQQGQAPSLKEVVTERGS</sequence>
<accession>A0AAE8XBN7</accession>
<evidence type="ECO:0000313" key="2">
    <source>
        <dbReference type="Proteomes" id="UP000830554"/>
    </source>
</evidence>